<keyword evidence="2" id="KW-0723">Serine/threonine-protein kinase</keyword>
<dbReference type="Gene3D" id="1.10.510.10">
    <property type="entry name" value="Transferase(Phosphotransferase) domain 1"/>
    <property type="match status" value="1"/>
</dbReference>
<dbReference type="InterPro" id="IPR011990">
    <property type="entry name" value="TPR-like_helical_dom_sf"/>
</dbReference>
<keyword evidence="6 10" id="KW-0067">ATP-binding</keyword>
<dbReference type="CDD" id="cd14014">
    <property type="entry name" value="STKc_PknB_like"/>
    <property type="match status" value="1"/>
</dbReference>
<feature type="repeat" description="TPR" evidence="9">
    <location>
        <begin position="436"/>
        <end position="469"/>
    </location>
</feature>
<keyword evidence="9" id="KW-0802">TPR repeat</keyword>
<dbReference type="InterPro" id="IPR019734">
    <property type="entry name" value="TPR_rpt"/>
</dbReference>
<dbReference type="PROSITE" id="PS50011">
    <property type="entry name" value="PROTEIN_KINASE_DOM"/>
    <property type="match status" value="1"/>
</dbReference>
<dbReference type="PROSITE" id="PS50006">
    <property type="entry name" value="FHA_DOMAIN"/>
    <property type="match status" value="1"/>
</dbReference>
<feature type="binding site" evidence="10">
    <location>
        <position position="41"/>
    </location>
    <ligand>
        <name>ATP</name>
        <dbReference type="ChEBI" id="CHEBI:30616"/>
    </ligand>
</feature>
<evidence type="ECO:0000256" key="6">
    <source>
        <dbReference type="ARBA" id="ARBA00022840"/>
    </source>
</evidence>
<comment type="catalytic activity">
    <reaction evidence="8">
        <text>L-seryl-[protein] + ATP = O-phospho-L-seryl-[protein] + ADP + H(+)</text>
        <dbReference type="Rhea" id="RHEA:17989"/>
        <dbReference type="Rhea" id="RHEA-COMP:9863"/>
        <dbReference type="Rhea" id="RHEA-COMP:11604"/>
        <dbReference type="ChEBI" id="CHEBI:15378"/>
        <dbReference type="ChEBI" id="CHEBI:29999"/>
        <dbReference type="ChEBI" id="CHEBI:30616"/>
        <dbReference type="ChEBI" id="CHEBI:83421"/>
        <dbReference type="ChEBI" id="CHEBI:456216"/>
        <dbReference type="EC" id="2.7.11.1"/>
    </reaction>
</comment>
<evidence type="ECO:0000256" key="9">
    <source>
        <dbReference type="PROSITE-ProRule" id="PRU00339"/>
    </source>
</evidence>
<dbReference type="Pfam" id="PF13414">
    <property type="entry name" value="TPR_11"/>
    <property type="match status" value="1"/>
</dbReference>
<protein>
    <recommendedName>
        <fullName evidence="1">non-specific serine/threonine protein kinase</fullName>
        <ecNumber evidence="1">2.7.11.1</ecNumber>
    </recommendedName>
</protein>
<dbReference type="Gene3D" id="1.25.40.10">
    <property type="entry name" value="Tetratricopeptide repeat domain"/>
    <property type="match status" value="1"/>
</dbReference>
<dbReference type="OrthoDB" id="437733at2"/>
<comment type="caution">
    <text evidence="13">The sequence shown here is derived from an EMBL/GenBank/DDBJ whole genome shotgun (WGS) entry which is preliminary data.</text>
</comment>
<dbReference type="Pfam" id="PF00498">
    <property type="entry name" value="FHA"/>
    <property type="match status" value="1"/>
</dbReference>
<evidence type="ECO:0000256" key="3">
    <source>
        <dbReference type="ARBA" id="ARBA00022679"/>
    </source>
</evidence>
<dbReference type="GO" id="GO:0004674">
    <property type="term" value="F:protein serine/threonine kinase activity"/>
    <property type="evidence" value="ECO:0007669"/>
    <property type="project" value="UniProtKB-KW"/>
</dbReference>
<evidence type="ECO:0000313" key="14">
    <source>
        <dbReference type="Proteomes" id="UP000271624"/>
    </source>
</evidence>
<keyword evidence="4 10" id="KW-0547">Nucleotide-binding</keyword>
<dbReference type="SMART" id="SM00028">
    <property type="entry name" value="TPR"/>
    <property type="match status" value="2"/>
</dbReference>
<dbReference type="Pfam" id="PF00069">
    <property type="entry name" value="Pkinase"/>
    <property type="match status" value="1"/>
</dbReference>
<evidence type="ECO:0000256" key="8">
    <source>
        <dbReference type="ARBA" id="ARBA00048679"/>
    </source>
</evidence>
<reference evidence="13" key="1">
    <citation type="submission" date="2018-12" db="EMBL/GenBank/DDBJ databases">
        <authorList>
            <person name="Will S."/>
            <person name="Neumann-Schaal M."/>
            <person name="Henke P."/>
        </authorList>
    </citation>
    <scope>NUCLEOTIDE SEQUENCE</scope>
    <source>
        <strain evidence="13">PCC 7102</strain>
    </source>
</reference>
<dbReference type="SUPFAM" id="SSF48452">
    <property type="entry name" value="TPR-like"/>
    <property type="match status" value="1"/>
</dbReference>
<evidence type="ECO:0000256" key="10">
    <source>
        <dbReference type="PROSITE-ProRule" id="PRU10141"/>
    </source>
</evidence>
<evidence type="ECO:0000256" key="5">
    <source>
        <dbReference type="ARBA" id="ARBA00022777"/>
    </source>
</evidence>
<name>A0A3S1CIG2_9CYAN</name>
<evidence type="ECO:0000259" key="12">
    <source>
        <dbReference type="PROSITE" id="PS50011"/>
    </source>
</evidence>
<dbReference type="EC" id="2.7.11.1" evidence="1"/>
<feature type="domain" description="Protein kinase" evidence="12">
    <location>
        <begin position="10"/>
        <end position="269"/>
    </location>
</feature>
<dbReference type="PANTHER" id="PTHR24363">
    <property type="entry name" value="SERINE/THREONINE PROTEIN KINASE"/>
    <property type="match status" value="1"/>
</dbReference>
<evidence type="ECO:0000313" key="13">
    <source>
        <dbReference type="EMBL" id="RUT04084.1"/>
    </source>
</evidence>
<dbReference type="InterPro" id="IPR000719">
    <property type="entry name" value="Prot_kinase_dom"/>
</dbReference>
<dbReference type="GO" id="GO:0005524">
    <property type="term" value="F:ATP binding"/>
    <property type="evidence" value="ECO:0007669"/>
    <property type="project" value="UniProtKB-UniRule"/>
</dbReference>
<keyword evidence="14" id="KW-1185">Reference proteome</keyword>
<proteinExistence type="predicted"/>
<evidence type="ECO:0000256" key="1">
    <source>
        <dbReference type="ARBA" id="ARBA00012513"/>
    </source>
</evidence>
<evidence type="ECO:0000259" key="11">
    <source>
        <dbReference type="PROSITE" id="PS50006"/>
    </source>
</evidence>
<dbReference type="EMBL" id="RSCL01000012">
    <property type="protein sequence ID" value="RUT04084.1"/>
    <property type="molecule type" value="Genomic_DNA"/>
</dbReference>
<gene>
    <name evidence="13" type="ORF">DSM106972_049980</name>
</gene>
<sequence length="570" mass="64375">MIGQLLDSRYQVIRELGFGAFGQTYLAQDTQYPGKPYCVVKHLQPNDPRSLEKAKQLFLREAEILAKLGKHEQIPELKAYSEQEFYLVQEFIDGHPLRDEISASEPRWTENQVISLLSNILPILVFIHDQGVIHRDIKPDNIMRRQRDNKLVLIDFGAIKEVLNNPETGGLSVAGTRVYTSGYAPSEQLFGKSRLNSDIYALGMTAIEALTGKYPHLLPHDYNTDEVIWQDKVSVSPGLTAILNKMVRFDHRERYQSAGEVLQAVQQLIQASLAQATKTSGVNQLTLEWQEAGQLKNITIRDRQPSKNPVNVRIRRDPAQCDIVFDDISVSGLHVEIFFNQQQQCFYVRNLRQTNPPIIDGHPLPLGEVPVFQGSNIQLGQINLRVANISLSKISSVAPTQLVTTTQPTKVAMAYQSETAPVVPNENSAKGVSNAVEEYIKRGKQLIKKKDYQQAINILVMALQLSPNDAEIYYWRGRTHFDLKEYAKANKDFNNALHWNPNYAEAYCWRGCARLKAALTIVSFYNDDPAIIKGVKAAIEDFDKALQINPNLTEAQKQQKIAQAQLPKNF</sequence>
<dbReference type="CDD" id="cd00060">
    <property type="entry name" value="FHA"/>
    <property type="match status" value="1"/>
</dbReference>
<comment type="catalytic activity">
    <reaction evidence="7">
        <text>L-threonyl-[protein] + ATP = O-phospho-L-threonyl-[protein] + ADP + H(+)</text>
        <dbReference type="Rhea" id="RHEA:46608"/>
        <dbReference type="Rhea" id="RHEA-COMP:11060"/>
        <dbReference type="Rhea" id="RHEA-COMP:11605"/>
        <dbReference type="ChEBI" id="CHEBI:15378"/>
        <dbReference type="ChEBI" id="CHEBI:30013"/>
        <dbReference type="ChEBI" id="CHEBI:30616"/>
        <dbReference type="ChEBI" id="CHEBI:61977"/>
        <dbReference type="ChEBI" id="CHEBI:456216"/>
        <dbReference type="EC" id="2.7.11.1"/>
    </reaction>
</comment>
<feature type="domain" description="FHA" evidence="11">
    <location>
        <begin position="312"/>
        <end position="364"/>
    </location>
</feature>
<dbReference type="PANTHER" id="PTHR24363:SF0">
    <property type="entry name" value="SERINE_THREONINE KINASE LIKE DOMAIN CONTAINING 1"/>
    <property type="match status" value="1"/>
</dbReference>
<dbReference type="InterPro" id="IPR017441">
    <property type="entry name" value="Protein_kinase_ATP_BS"/>
</dbReference>
<reference evidence="13" key="2">
    <citation type="journal article" date="2019" name="Genome Biol. Evol.">
        <title>Day and night: Metabolic profiles and evolutionary relationships of six axenic non-marine cyanobacteria.</title>
        <authorList>
            <person name="Will S.E."/>
            <person name="Henke P."/>
            <person name="Boedeker C."/>
            <person name="Huang S."/>
            <person name="Brinkmann H."/>
            <person name="Rohde M."/>
            <person name="Jarek M."/>
            <person name="Friedl T."/>
            <person name="Seufert S."/>
            <person name="Schumacher M."/>
            <person name="Overmann J."/>
            <person name="Neumann-Schaal M."/>
            <person name="Petersen J."/>
        </authorList>
    </citation>
    <scope>NUCLEOTIDE SEQUENCE [LARGE SCALE GENOMIC DNA]</scope>
    <source>
        <strain evidence="13">PCC 7102</strain>
    </source>
</reference>
<dbReference type="SMART" id="SM00220">
    <property type="entry name" value="S_TKc"/>
    <property type="match status" value="1"/>
</dbReference>
<dbReference type="PROSITE" id="PS00107">
    <property type="entry name" value="PROTEIN_KINASE_ATP"/>
    <property type="match status" value="1"/>
</dbReference>
<evidence type="ECO:0000256" key="2">
    <source>
        <dbReference type="ARBA" id="ARBA00022527"/>
    </source>
</evidence>
<dbReference type="SUPFAM" id="SSF56112">
    <property type="entry name" value="Protein kinase-like (PK-like)"/>
    <property type="match status" value="1"/>
</dbReference>
<evidence type="ECO:0000256" key="7">
    <source>
        <dbReference type="ARBA" id="ARBA00047899"/>
    </source>
</evidence>
<dbReference type="SUPFAM" id="SSF49879">
    <property type="entry name" value="SMAD/FHA domain"/>
    <property type="match status" value="1"/>
</dbReference>
<dbReference type="InterPro" id="IPR008984">
    <property type="entry name" value="SMAD_FHA_dom_sf"/>
</dbReference>
<accession>A0A3S1CIG2</accession>
<dbReference type="InterPro" id="IPR011009">
    <property type="entry name" value="Kinase-like_dom_sf"/>
</dbReference>
<dbReference type="PROSITE" id="PS50005">
    <property type="entry name" value="TPR"/>
    <property type="match status" value="2"/>
</dbReference>
<keyword evidence="5" id="KW-0418">Kinase</keyword>
<dbReference type="Proteomes" id="UP000271624">
    <property type="component" value="Unassembled WGS sequence"/>
</dbReference>
<dbReference type="AlphaFoldDB" id="A0A3S1CIG2"/>
<dbReference type="Gene3D" id="3.30.200.20">
    <property type="entry name" value="Phosphorylase Kinase, domain 1"/>
    <property type="match status" value="1"/>
</dbReference>
<organism evidence="13 14">
    <name type="scientific">Dulcicalothrix desertica PCC 7102</name>
    <dbReference type="NCBI Taxonomy" id="232991"/>
    <lineage>
        <taxon>Bacteria</taxon>
        <taxon>Bacillati</taxon>
        <taxon>Cyanobacteriota</taxon>
        <taxon>Cyanophyceae</taxon>
        <taxon>Nostocales</taxon>
        <taxon>Calotrichaceae</taxon>
        <taxon>Dulcicalothrix</taxon>
    </lineage>
</organism>
<evidence type="ECO:0000256" key="4">
    <source>
        <dbReference type="ARBA" id="ARBA00022741"/>
    </source>
</evidence>
<keyword evidence="3" id="KW-0808">Transferase</keyword>
<feature type="repeat" description="TPR" evidence="9">
    <location>
        <begin position="470"/>
        <end position="503"/>
    </location>
</feature>
<dbReference type="InterPro" id="IPR000253">
    <property type="entry name" value="FHA_dom"/>
</dbReference>
<dbReference type="Gene3D" id="2.60.200.20">
    <property type="match status" value="1"/>
</dbReference>
<dbReference type="RefSeq" id="WP_127083319.1">
    <property type="nucleotide sequence ID" value="NZ_RSCL01000012.1"/>
</dbReference>